<keyword evidence="3" id="KW-1185">Reference proteome</keyword>
<dbReference type="SMART" id="SM01040">
    <property type="entry name" value="Bro-N"/>
    <property type="match status" value="1"/>
</dbReference>
<reference evidence="3" key="2">
    <citation type="submission" date="2015-04" db="EMBL/GenBank/DDBJ databases">
        <title>A butyrogenic pathway from the amino acid lysine in a human gut commensal.</title>
        <authorList>
            <person name="de Vos W.M."/>
            <person name="Bui N.T.P."/>
            <person name="Plugge C.M."/>
            <person name="Ritari J."/>
        </authorList>
    </citation>
    <scope>NUCLEOTIDE SEQUENCE [LARGE SCALE GENOMIC DNA]</scope>
    <source>
        <strain evidence="3">AF211</strain>
    </source>
</reference>
<dbReference type="Pfam" id="PF02498">
    <property type="entry name" value="Bro-N"/>
    <property type="match status" value="1"/>
</dbReference>
<sequence length="295" mass="33696">MDENNSIQLFEDRKIRTAWDEEKEEWYFSVVDVIAVLTDQPTARNASTYWAVLKKRLKEEGASELLTNCKQLKMRATDGKMRLTDVASTEQLLRIIQSIPSPKAEPFKRWLAQVGRERIEETIDPEQAIDRALETYQKKGYDADWIHQRILSIRVRNELTAEWQARGVEQGREYAILTDEITKAWSGMTTRQYKNLKGLKKENLRDNMSTLEIVLNMLAETTTTELSKAHRPEGFEESRIVARRGGKVAGDARRAIEADTGRPAITAENAAQLNTVVTDMIQGVAEADKPNEDEK</sequence>
<reference evidence="2 3" key="1">
    <citation type="journal article" date="2015" name="Nat. Commun.">
        <title>Production of butyrate from lysine and the Amadori product fructoselysine by a human gut commensal.</title>
        <authorList>
            <person name="Bui T.P."/>
            <person name="Ritari J."/>
            <person name="Boeren S."/>
            <person name="de Waard P."/>
            <person name="Plugge C.M."/>
            <person name="de Vos W.M."/>
        </authorList>
    </citation>
    <scope>NUCLEOTIDE SEQUENCE [LARGE SCALE GENOMIC DNA]</scope>
    <source>
        <strain evidence="2 3">AF211</strain>
    </source>
</reference>
<dbReference type="EMBL" id="CP011307">
    <property type="protein sequence ID" value="ALP95237.1"/>
    <property type="molecule type" value="Genomic_DNA"/>
</dbReference>
<organism evidence="2 3">
    <name type="scientific">Intestinimonas butyriciproducens</name>
    <dbReference type="NCBI Taxonomy" id="1297617"/>
    <lineage>
        <taxon>Bacteria</taxon>
        <taxon>Bacillati</taxon>
        <taxon>Bacillota</taxon>
        <taxon>Clostridia</taxon>
        <taxon>Eubacteriales</taxon>
        <taxon>Intestinimonas</taxon>
    </lineage>
</organism>
<evidence type="ECO:0000313" key="2">
    <source>
        <dbReference type="EMBL" id="ALP95237.1"/>
    </source>
</evidence>
<proteinExistence type="predicted"/>
<dbReference type="RefSeq" id="WP_058118399.1">
    <property type="nucleotide sequence ID" value="NZ_CP011307.1"/>
</dbReference>
<gene>
    <name evidence="2" type="ORF">IB211_02846c</name>
</gene>
<evidence type="ECO:0000313" key="3">
    <source>
        <dbReference type="Proteomes" id="UP000064844"/>
    </source>
</evidence>
<feature type="domain" description="Bro-N" evidence="1">
    <location>
        <begin position="4"/>
        <end position="127"/>
    </location>
</feature>
<evidence type="ECO:0000259" key="1">
    <source>
        <dbReference type="PROSITE" id="PS51750"/>
    </source>
</evidence>
<dbReference type="KEGG" id="ibu:IB211_02846c"/>
<dbReference type="PATRIC" id="fig|1297617.4.peg.2929"/>
<dbReference type="AlphaFoldDB" id="A0A0S2W7B0"/>
<name>A0A0S2W7B0_9FIRM</name>
<accession>A0A0S2W7B0</accession>
<dbReference type="STRING" id="1297617.IB211_02846c"/>
<dbReference type="PROSITE" id="PS51750">
    <property type="entry name" value="BRO_N"/>
    <property type="match status" value="1"/>
</dbReference>
<dbReference type="InterPro" id="IPR003497">
    <property type="entry name" value="BRO_N_domain"/>
</dbReference>
<dbReference type="Proteomes" id="UP000064844">
    <property type="component" value="Chromosome"/>
</dbReference>
<protein>
    <submittedName>
        <fullName evidence="2">Prophage antirepressor</fullName>
    </submittedName>
</protein>